<evidence type="ECO:0000313" key="4">
    <source>
        <dbReference type="EMBL" id="PIT87606.1"/>
    </source>
</evidence>
<dbReference type="EMBL" id="PFBX01000015">
    <property type="protein sequence ID" value="PIT87606.1"/>
    <property type="molecule type" value="Genomic_DNA"/>
</dbReference>
<organism evidence="4 5">
    <name type="scientific">Candidatus Magasanikbacteria bacterium CG10_big_fil_rev_8_21_14_0_10_40_10</name>
    <dbReference type="NCBI Taxonomy" id="1974648"/>
    <lineage>
        <taxon>Bacteria</taxon>
        <taxon>Candidatus Magasanikiibacteriota</taxon>
    </lineage>
</organism>
<protein>
    <recommendedName>
        <fullName evidence="3">HD domain-containing protein</fullName>
    </recommendedName>
</protein>
<dbReference type="InterPro" id="IPR039356">
    <property type="entry name" value="YfbR/HDDC2"/>
</dbReference>
<dbReference type="Gene3D" id="1.10.3210.10">
    <property type="entry name" value="Hypothetical protein af1432"/>
    <property type="match status" value="1"/>
</dbReference>
<keyword evidence="1" id="KW-0479">Metal-binding</keyword>
<accession>A0A2M6W480</accession>
<dbReference type="AlphaFoldDB" id="A0A2M6W480"/>
<evidence type="ECO:0000313" key="5">
    <source>
        <dbReference type="Proteomes" id="UP000231183"/>
    </source>
</evidence>
<evidence type="ECO:0000256" key="2">
    <source>
        <dbReference type="ARBA" id="ARBA00022801"/>
    </source>
</evidence>
<dbReference type="SUPFAM" id="SSF109604">
    <property type="entry name" value="HD-domain/PDEase-like"/>
    <property type="match status" value="1"/>
</dbReference>
<dbReference type="Proteomes" id="UP000231183">
    <property type="component" value="Unassembled WGS sequence"/>
</dbReference>
<dbReference type="InterPro" id="IPR006674">
    <property type="entry name" value="HD_domain"/>
</dbReference>
<gene>
    <name evidence="4" type="ORF">COU31_01935</name>
</gene>
<dbReference type="GO" id="GO:0002953">
    <property type="term" value="F:5'-deoxynucleotidase activity"/>
    <property type="evidence" value="ECO:0007669"/>
    <property type="project" value="InterPro"/>
</dbReference>
<reference evidence="5" key="1">
    <citation type="submission" date="2017-09" db="EMBL/GenBank/DDBJ databases">
        <title>Depth-based differentiation of microbial function through sediment-hosted aquifers and enrichment of novel symbionts in the deep terrestrial subsurface.</title>
        <authorList>
            <person name="Probst A.J."/>
            <person name="Ladd B."/>
            <person name="Jarett J.K."/>
            <person name="Geller-Mcgrath D.E."/>
            <person name="Sieber C.M.K."/>
            <person name="Emerson J.B."/>
            <person name="Anantharaman K."/>
            <person name="Thomas B.C."/>
            <person name="Malmstrom R."/>
            <person name="Stieglmeier M."/>
            <person name="Klingl A."/>
            <person name="Woyke T."/>
            <person name="Ryan C.M."/>
            <person name="Banfield J.F."/>
        </authorList>
    </citation>
    <scope>NUCLEOTIDE SEQUENCE [LARGE SCALE GENOMIC DNA]</scope>
</reference>
<proteinExistence type="predicted"/>
<dbReference type="PANTHER" id="PTHR11845">
    <property type="entry name" value="5'-DEOXYNUCLEOTIDASE HDDC2"/>
    <property type="match status" value="1"/>
</dbReference>
<name>A0A2M6W480_9BACT</name>
<dbReference type="GO" id="GO:0046872">
    <property type="term" value="F:metal ion binding"/>
    <property type="evidence" value="ECO:0007669"/>
    <property type="project" value="UniProtKB-KW"/>
</dbReference>
<sequence length="215" mass="24691">MNNLIKLFSILQLTKEMPLTGYLAAGVKLSETASLAEHHYTASLMSIFLCDRIIKAGGQIKSERVLKMVMVHDLSELFGGDISAPLNRKYPDLKEYKDKIGWRAVEMLSDYLNDAEKDDFKNLFIELDKNADDESVVAKIMDQIDHQLFMEHHNVKLKYDAGAQDYRPKFILKHIIALTEKIKDPITKRVMDEFLAEFQANFYNKGFQPVSLLTD</sequence>
<evidence type="ECO:0000259" key="3">
    <source>
        <dbReference type="Pfam" id="PF13023"/>
    </source>
</evidence>
<dbReference type="Pfam" id="PF13023">
    <property type="entry name" value="HD_3"/>
    <property type="match status" value="1"/>
</dbReference>
<dbReference type="GO" id="GO:0005737">
    <property type="term" value="C:cytoplasm"/>
    <property type="evidence" value="ECO:0007669"/>
    <property type="project" value="TreeGrafter"/>
</dbReference>
<comment type="caution">
    <text evidence="4">The sequence shown here is derived from an EMBL/GenBank/DDBJ whole genome shotgun (WGS) entry which is preliminary data.</text>
</comment>
<feature type="domain" description="HD" evidence="3">
    <location>
        <begin position="31"/>
        <end position="153"/>
    </location>
</feature>
<keyword evidence="2" id="KW-0378">Hydrolase</keyword>
<dbReference type="PANTHER" id="PTHR11845:SF13">
    <property type="entry name" value="5'-DEOXYNUCLEOTIDASE HDDC2"/>
    <property type="match status" value="1"/>
</dbReference>
<evidence type="ECO:0000256" key="1">
    <source>
        <dbReference type="ARBA" id="ARBA00022723"/>
    </source>
</evidence>